<dbReference type="InterPro" id="IPR006638">
    <property type="entry name" value="Elp3/MiaA/NifB-like_rSAM"/>
</dbReference>
<dbReference type="SMART" id="SM00729">
    <property type="entry name" value="Elp3"/>
    <property type="match status" value="1"/>
</dbReference>
<dbReference type="PANTHER" id="PTHR11228">
    <property type="entry name" value="RADICAL SAM DOMAIN PROTEIN"/>
    <property type="match status" value="1"/>
</dbReference>
<evidence type="ECO:0000256" key="2">
    <source>
        <dbReference type="ARBA" id="ARBA00022485"/>
    </source>
</evidence>
<accession>A0ABT1CVF2</accession>
<organism evidence="8 9">
    <name type="scientific">Hoeflea alexandrii</name>
    <dbReference type="NCBI Taxonomy" id="288436"/>
    <lineage>
        <taxon>Bacteria</taxon>
        <taxon>Pseudomonadati</taxon>
        <taxon>Pseudomonadota</taxon>
        <taxon>Alphaproteobacteria</taxon>
        <taxon>Hyphomicrobiales</taxon>
        <taxon>Rhizobiaceae</taxon>
        <taxon>Hoeflea</taxon>
    </lineage>
</organism>
<feature type="domain" description="Radical SAM core" evidence="7">
    <location>
        <begin position="1"/>
        <end position="214"/>
    </location>
</feature>
<proteinExistence type="predicted"/>
<keyword evidence="6" id="KW-0411">Iron-sulfur</keyword>
<dbReference type="InterPro" id="IPR050377">
    <property type="entry name" value="Radical_SAM_PqqE_MftC-like"/>
</dbReference>
<reference evidence="8 9" key="1">
    <citation type="submission" date="2020-01" db="EMBL/GenBank/DDBJ databases">
        <title>Genomes of bacteria type strains.</title>
        <authorList>
            <person name="Chen J."/>
            <person name="Zhu S."/>
            <person name="Yang J."/>
        </authorList>
    </citation>
    <scope>NUCLEOTIDE SEQUENCE [LARGE SCALE GENOMIC DNA]</scope>
    <source>
        <strain evidence="8 9">DSM 16655</strain>
    </source>
</reference>
<keyword evidence="5" id="KW-0408">Iron</keyword>
<dbReference type="SUPFAM" id="SSF102114">
    <property type="entry name" value="Radical SAM enzymes"/>
    <property type="match status" value="1"/>
</dbReference>
<evidence type="ECO:0000256" key="3">
    <source>
        <dbReference type="ARBA" id="ARBA00022691"/>
    </source>
</evidence>
<gene>
    <name evidence="8" type="ORF">GTW23_18535</name>
</gene>
<dbReference type="Pfam" id="PF04055">
    <property type="entry name" value="Radical_SAM"/>
    <property type="match status" value="1"/>
</dbReference>
<evidence type="ECO:0000256" key="5">
    <source>
        <dbReference type="ARBA" id="ARBA00023004"/>
    </source>
</evidence>
<dbReference type="SFLD" id="SFLDS00029">
    <property type="entry name" value="Radical_SAM"/>
    <property type="match status" value="1"/>
</dbReference>
<evidence type="ECO:0000313" key="9">
    <source>
        <dbReference type="Proteomes" id="UP001320715"/>
    </source>
</evidence>
<comment type="cofactor">
    <cofactor evidence="1">
        <name>[4Fe-4S] cluster</name>
        <dbReference type="ChEBI" id="CHEBI:49883"/>
    </cofactor>
</comment>
<dbReference type="PIRSF" id="PIRSF037420">
    <property type="entry name" value="PQQ_syn_pqqE"/>
    <property type="match status" value="1"/>
</dbReference>
<dbReference type="InterPro" id="IPR017200">
    <property type="entry name" value="PqqE-like"/>
</dbReference>
<keyword evidence="3" id="KW-0949">S-adenosyl-L-methionine</keyword>
<evidence type="ECO:0000256" key="1">
    <source>
        <dbReference type="ARBA" id="ARBA00001966"/>
    </source>
</evidence>
<keyword evidence="2" id="KW-0004">4Fe-4S</keyword>
<keyword evidence="9" id="KW-1185">Reference proteome</keyword>
<comment type="caution">
    <text evidence="8">The sequence shown here is derived from an EMBL/GenBank/DDBJ whole genome shotgun (WGS) entry which is preliminary data.</text>
</comment>
<evidence type="ECO:0000256" key="4">
    <source>
        <dbReference type="ARBA" id="ARBA00022723"/>
    </source>
</evidence>
<sequence length="378" mass="42471">MKTLAIYLTGACNLRCKHCSVGFDQYRPRQALSDDDIIRVLDRAREREVEFITFLGGEPFYSPHDLPRIFGHAEALGINVSVNTNLFFYERLEELFGYTSLQNVVVSVDGASAESHDAMRGKGSFERTVGNLRKLVKTRNALRPDITIDVTFALSDLNRRDNLKMFRLAEDIGIDCLNVNIVQPIGRAGKFRQRVMGDDAGYIEALVQIFIYFLASKPAFKLSVPIPPAVAAFINQKYAVPMEVFTNERMCGGTSVYTYVDLMGNLLPCPGLSYEEGRNSLMNRRQSRLSIVDHKISEIEESSLFQAFETARKTHSKNALFDPCNRCAFSDRCSPCTSAYYKTGADLEISLCKRVSNLVAESGEQFSVFKQTDLSESF</sequence>
<dbReference type="Gene3D" id="3.20.20.70">
    <property type="entry name" value="Aldolase class I"/>
    <property type="match status" value="1"/>
</dbReference>
<dbReference type="Proteomes" id="UP001320715">
    <property type="component" value="Unassembled WGS sequence"/>
</dbReference>
<dbReference type="RefSeq" id="WP_252916873.1">
    <property type="nucleotide sequence ID" value="NZ_JAAAML010000003.1"/>
</dbReference>
<dbReference type="InterPro" id="IPR058240">
    <property type="entry name" value="rSAM_sf"/>
</dbReference>
<dbReference type="SFLD" id="SFLDG01067">
    <property type="entry name" value="SPASM/twitch_domain_containing"/>
    <property type="match status" value="1"/>
</dbReference>
<protein>
    <submittedName>
        <fullName evidence="8">Radical SAM protein</fullName>
    </submittedName>
</protein>
<dbReference type="InterPro" id="IPR013785">
    <property type="entry name" value="Aldolase_TIM"/>
</dbReference>
<name>A0ABT1CVF2_9HYPH</name>
<dbReference type="PANTHER" id="PTHR11228:SF7">
    <property type="entry name" value="PQQA PEPTIDE CYCLASE"/>
    <property type="match status" value="1"/>
</dbReference>
<dbReference type="InterPro" id="IPR007197">
    <property type="entry name" value="rSAM"/>
</dbReference>
<evidence type="ECO:0000259" key="7">
    <source>
        <dbReference type="PROSITE" id="PS51918"/>
    </source>
</evidence>
<dbReference type="EMBL" id="JAAAML010000003">
    <property type="protein sequence ID" value="MCO6410184.1"/>
    <property type="molecule type" value="Genomic_DNA"/>
</dbReference>
<dbReference type="CDD" id="cd01335">
    <property type="entry name" value="Radical_SAM"/>
    <property type="match status" value="1"/>
</dbReference>
<evidence type="ECO:0000313" key="8">
    <source>
        <dbReference type="EMBL" id="MCO6410184.1"/>
    </source>
</evidence>
<dbReference type="PROSITE" id="PS51918">
    <property type="entry name" value="RADICAL_SAM"/>
    <property type="match status" value="1"/>
</dbReference>
<evidence type="ECO:0000256" key="6">
    <source>
        <dbReference type="ARBA" id="ARBA00023014"/>
    </source>
</evidence>
<keyword evidence="4" id="KW-0479">Metal-binding</keyword>